<feature type="chain" id="PRO_5022830255" description="Secreted protein" evidence="1">
    <location>
        <begin position="24"/>
        <end position="167"/>
    </location>
</feature>
<evidence type="ECO:0008006" key="4">
    <source>
        <dbReference type="Google" id="ProtNLM"/>
    </source>
</evidence>
<feature type="signal peptide" evidence="1">
    <location>
        <begin position="1"/>
        <end position="23"/>
    </location>
</feature>
<evidence type="ECO:0000256" key="1">
    <source>
        <dbReference type="SAM" id="SignalP"/>
    </source>
</evidence>
<gene>
    <name evidence="2" type="ORF">PGTUg99_001189</name>
</gene>
<name>A0A5B0RZ18_PUCGR</name>
<accession>A0A5B0RZ18</accession>
<organism evidence="2 3">
    <name type="scientific">Puccinia graminis f. sp. tritici</name>
    <dbReference type="NCBI Taxonomy" id="56615"/>
    <lineage>
        <taxon>Eukaryota</taxon>
        <taxon>Fungi</taxon>
        <taxon>Dikarya</taxon>
        <taxon>Basidiomycota</taxon>
        <taxon>Pucciniomycotina</taxon>
        <taxon>Pucciniomycetes</taxon>
        <taxon>Pucciniales</taxon>
        <taxon>Pucciniaceae</taxon>
        <taxon>Puccinia</taxon>
    </lineage>
</organism>
<evidence type="ECO:0000313" key="3">
    <source>
        <dbReference type="Proteomes" id="UP000325313"/>
    </source>
</evidence>
<keyword evidence="1" id="KW-0732">Signal</keyword>
<sequence length="167" mass="18480">MMVSSRYFMLLVALVSCPYGRLSESPKPNFVESKVPGESIQTCGINFYEEAPGSGYRLCTNSGFVNYRCPSTRCYGGNRTDRKPPALSSFFFTGCTREERLGVPGATGRTVNPIQFSANNAAKMLRVTGTELNGISGTHPYLCYWHQNSDNNHKRPWCAGCTYYSGP</sequence>
<comment type="caution">
    <text evidence="2">The sequence shown here is derived from an EMBL/GenBank/DDBJ whole genome shotgun (WGS) entry which is preliminary data.</text>
</comment>
<reference evidence="2 3" key="1">
    <citation type="submission" date="2019-05" db="EMBL/GenBank/DDBJ databases">
        <title>Emergence of the Ug99 lineage of the wheat stem rust pathogen through somatic hybridization.</title>
        <authorList>
            <person name="Li F."/>
            <person name="Upadhyaya N.M."/>
            <person name="Sperschneider J."/>
            <person name="Matny O."/>
            <person name="Nguyen-Phuc H."/>
            <person name="Mago R."/>
            <person name="Raley C."/>
            <person name="Miller M.E."/>
            <person name="Silverstein K.A.T."/>
            <person name="Henningsen E."/>
            <person name="Hirsch C.D."/>
            <person name="Visser B."/>
            <person name="Pretorius Z.A."/>
            <person name="Steffenson B.J."/>
            <person name="Schwessinger B."/>
            <person name="Dodds P.N."/>
            <person name="Figueroa M."/>
        </authorList>
    </citation>
    <scope>NUCLEOTIDE SEQUENCE [LARGE SCALE GENOMIC DNA]</scope>
    <source>
        <strain evidence="2 3">Ug99</strain>
    </source>
</reference>
<protein>
    <recommendedName>
        <fullName evidence="4">Secreted protein</fullName>
    </recommendedName>
</protein>
<dbReference type="EMBL" id="VDEP01000113">
    <property type="protein sequence ID" value="KAA1130063.1"/>
    <property type="molecule type" value="Genomic_DNA"/>
</dbReference>
<dbReference type="PROSITE" id="PS51257">
    <property type="entry name" value="PROKAR_LIPOPROTEIN"/>
    <property type="match status" value="1"/>
</dbReference>
<dbReference type="Proteomes" id="UP000325313">
    <property type="component" value="Unassembled WGS sequence"/>
</dbReference>
<proteinExistence type="predicted"/>
<dbReference type="AlphaFoldDB" id="A0A5B0RZ18"/>
<evidence type="ECO:0000313" key="2">
    <source>
        <dbReference type="EMBL" id="KAA1130063.1"/>
    </source>
</evidence>